<proteinExistence type="inferred from homology"/>
<dbReference type="STRING" id="1280837.A0A316V909"/>
<evidence type="ECO:0000313" key="7">
    <source>
        <dbReference type="EMBL" id="PWN34089.1"/>
    </source>
</evidence>
<evidence type="ECO:0000256" key="4">
    <source>
        <dbReference type="ARBA" id="ARBA00022989"/>
    </source>
</evidence>
<feature type="transmembrane region" description="Helical" evidence="6">
    <location>
        <begin position="142"/>
        <end position="161"/>
    </location>
</feature>
<accession>A0A316V909</accession>
<gene>
    <name evidence="7" type="ORF">FA14DRAFT_124189</name>
</gene>
<dbReference type="FunCoup" id="A0A316V909">
    <property type="interactions" value="39"/>
</dbReference>
<dbReference type="PANTHER" id="PTHR31123">
    <property type="entry name" value="ACCUMULATION OF DYADS PROTEIN 2-RELATED"/>
    <property type="match status" value="1"/>
</dbReference>
<keyword evidence="5 6" id="KW-0472">Membrane</keyword>
<feature type="transmembrane region" description="Helical" evidence="6">
    <location>
        <begin position="62"/>
        <end position="82"/>
    </location>
</feature>
<evidence type="ECO:0000313" key="8">
    <source>
        <dbReference type="Proteomes" id="UP000245771"/>
    </source>
</evidence>
<dbReference type="Proteomes" id="UP000245771">
    <property type="component" value="Unassembled WGS sequence"/>
</dbReference>
<dbReference type="AlphaFoldDB" id="A0A316V909"/>
<keyword evidence="3 6" id="KW-0812">Transmembrane</keyword>
<dbReference type="InterPro" id="IPR000791">
    <property type="entry name" value="Gpr1/Fun34/SatP-like"/>
</dbReference>
<evidence type="ECO:0000256" key="6">
    <source>
        <dbReference type="SAM" id="Phobius"/>
    </source>
</evidence>
<dbReference type="EMBL" id="KZ819604">
    <property type="protein sequence ID" value="PWN34089.1"/>
    <property type="molecule type" value="Genomic_DNA"/>
</dbReference>
<keyword evidence="4 6" id="KW-1133">Transmembrane helix</keyword>
<dbReference type="GO" id="GO:0005886">
    <property type="term" value="C:plasma membrane"/>
    <property type="evidence" value="ECO:0007669"/>
    <property type="project" value="TreeGrafter"/>
</dbReference>
<evidence type="ECO:0000256" key="3">
    <source>
        <dbReference type="ARBA" id="ARBA00022692"/>
    </source>
</evidence>
<feature type="transmembrane region" description="Helical" evidence="6">
    <location>
        <begin position="167"/>
        <end position="186"/>
    </location>
</feature>
<evidence type="ECO:0000256" key="1">
    <source>
        <dbReference type="ARBA" id="ARBA00004141"/>
    </source>
</evidence>
<feature type="transmembrane region" description="Helical" evidence="6">
    <location>
        <begin position="102"/>
        <end position="121"/>
    </location>
</feature>
<dbReference type="GeneID" id="37018407"/>
<dbReference type="GO" id="GO:0015123">
    <property type="term" value="F:acetate transmembrane transporter activity"/>
    <property type="evidence" value="ECO:0007669"/>
    <property type="project" value="TreeGrafter"/>
</dbReference>
<sequence length="234" mass="25110">MEGGQNMTRTITPGGHVANDDLLAIGAGHRKLANPLPMGAWSFATTTLVLSLYNLKVQSIAMPNAVLTFSLFYGGLTQYLAGLWEFASGNTLGASIFVSYGMFWWGFSFIFIPFFGEMGSYDGVAGVYSMTGMSASEADSAIGLYLWIWMGITTLFMFGAARSSVTLILLLFLLDLTFITLGAYYYTGNTKLETAGGALGIATAFVAYYLGLGSFLTPDTSYFSLPLISLASKD</sequence>
<reference evidence="7 8" key="1">
    <citation type="journal article" date="2018" name="Mol. Biol. Evol.">
        <title>Broad Genomic Sampling Reveals a Smut Pathogenic Ancestry of the Fungal Clade Ustilaginomycotina.</title>
        <authorList>
            <person name="Kijpornyongpan T."/>
            <person name="Mondo S.J."/>
            <person name="Barry K."/>
            <person name="Sandor L."/>
            <person name="Lee J."/>
            <person name="Lipzen A."/>
            <person name="Pangilinan J."/>
            <person name="LaButti K."/>
            <person name="Hainaut M."/>
            <person name="Henrissat B."/>
            <person name="Grigoriev I.V."/>
            <person name="Spatafora J.W."/>
            <person name="Aime M.C."/>
        </authorList>
    </citation>
    <scope>NUCLEOTIDE SEQUENCE [LARGE SCALE GENOMIC DNA]</scope>
    <source>
        <strain evidence="7 8">MCA 3882</strain>
    </source>
</reference>
<comment type="subcellular location">
    <subcellularLocation>
        <location evidence="1">Membrane</location>
        <topology evidence="1">Multi-pass membrane protein</topology>
    </subcellularLocation>
</comment>
<dbReference type="NCBIfam" id="NF038013">
    <property type="entry name" value="AceTr_1"/>
    <property type="match status" value="1"/>
</dbReference>
<keyword evidence="8" id="KW-1185">Reference proteome</keyword>
<dbReference type="InParanoid" id="A0A316V909"/>
<dbReference type="PANTHER" id="PTHR31123:SF1">
    <property type="entry name" value="ACCUMULATION OF DYADS PROTEIN 2-RELATED"/>
    <property type="match status" value="1"/>
</dbReference>
<evidence type="ECO:0000256" key="2">
    <source>
        <dbReference type="ARBA" id="ARBA00005587"/>
    </source>
</evidence>
<organism evidence="7 8">
    <name type="scientific">Meira miltonrushii</name>
    <dbReference type="NCBI Taxonomy" id="1280837"/>
    <lineage>
        <taxon>Eukaryota</taxon>
        <taxon>Fungi</taxon>
        <taxon>Dikarya</taxon>
        <taxon>Basidiomycota</taxon>
        <taxon>Ustilaginomycotina</taxon>
        <taxon>Exobasidiomycetes</taxon>
        <taxon>Exobasidiales</taxon>
        <taxon>Brachybasidiaceae</taxon>
        <taxon>Meira</taxon>
    </lineage>
</organism>
<name>A0A316V909_9BASI</name>
<evidence type="ECO:0008006" key="9">
    <source>
        <dbReference type="Google" id="ProtNLM"/>
    </source>
</evidence>
<evidence type="ECO:0000256" key="5">
    <source>
        <dbReference type="ARBA" id="ARBA00023136"/>
    </source>
</evidence>
<dbReference type="Pfam" id="PF01184">
    <property type="entry name" value="Gpr1_Fun34_YaaH"/>
    <property type="match status" value="1"/>
</dbReference>
<dbReference type="RefSeq" id="XP_025354391.1">
    <property type="nucleotide sequence ID" value="XM_025496626.1"/>
</dbReference>
<dbReference type="OrthoDB" id="3648309at2759"/>
<dbReference type="InterPro" id="IPR051633">
    <property type="entry name" value="AceTr"/>
</dbReference>
<feature type="transmembrane region" description="Helical" evidence="6">
    <location>
        <begin position="198"/>
        <end position="217"/>
    </location>
</feature>
<comment type="similarity">
    <text evidence="2">Belongs to the acetate uptake transporter (AceTr) (TC 2.A.96) family.</text>
</comment>
<protein>
    <recommendedName>
        <fullName evidence="9">FUN34-transmembrane protein</fullName>
    </recommendedName>
</protein>